<dbReference type="AlphaFoldDB" id="A0AA43GWN1"/>
<organism evidence="1 2">
    <name type="scientific">Umezakia ovalisporum FSS-62</name>
    <dbReference type="NCBI Taxonomy" id="2971776"/>
    <lineage>
        <taxon>Bacteria</taxon>
        <taxon>Bacillati</taxon>
        <taxon>Cyanobacteriota</taxon>
        <taxon>Cyanophyceae</taxon>
        <taxon>Nostocales</taxon>
        <taxon>Nodulariaceae</taxon>
        <taxon>Umezakia</taxon>
    </lineage>
</organism>
<dbReference type="RefSeq" id="WP_280649932.1">
    <property type="nucleotide sequence ID" value="NZ_JANQDL010000018.1"/>
</dbReference>
<reference evidence="1 2" key="1">
    <citation type="journal article" date="2023" name="J. Phycol.">
        <title>Chrysosporum ovalisporum is synonymous with the true-branching cyanobacterium Umezakia natans (Nostocales/Aphanizomenonaceae).</title>
        <authorList>
            <person name="McGregor G.B."/>
            <person name="Sendall B.C."/>
            <person name="Niiyama Y."/>
            <person name="Tuji A."/>
            <person name="Willis A."/>
        </authorList>
    </citation>
    <scope>NUCLEOTIDE SEQUENCE [LARGE SCALE GENOMIC DNA]</scope>
    <source>
        <strain evidence="1 2">FSS-62</strain>
    </source>
</reference>
<protein>
    <submittedName>
        <fullName evidence="1">Uncharacterized protein</fullName>
    </submittedName>
</protein>
<proteinExistence type="predicted"/>
<evidence type="ECO:0000313" key="1">
    <source>
        <dbReference type="EMBL" id="MDH6062567.1"/>
    </source>
</evidence>
<name>A0AA43GWN1_9CYAN</name>
<dbReference type="Proteomes" id="UP001159370">
    <property type="component" value="Unassembled WGS sequence"/>
</dbReference>
<accession>A0AA43GWN1</accession>
<evidence type="ECO:0000313" key="2">
    <source>
        <dbReference type="Proteomes" id="UP001159370"/>
    </source>
</evidence>
<sequence>MTKFVVCIESINYANRGNWFIFDKAITFKGDGGKLRRQISELIK</sequence>
<dbReference type="GeneID" id="83683646"/>
<gene>
    <name evidence="1" type="ORF">NWP23_01915</name>
</gene>
<comment type="caution">
    <text evidence="1">The sequence shown here is derived from an EMBL/GenBank/DDBJ whole genome shotgun (WGS) entry which is preliminary data.</text>
</comment>
<dbReference type="EMBL" id="JANQDL010000018">
    <property type="protein sequence ID" value="MDH6062567.1"/>
    <property type="molecule type" value="Genomic_DNA"/>
</dbReference>